<dbReference type="RefSeq" id="XP_031025345.1">
    <property type="nucleotide sequence ID" value="XM_031168633.1"/>
</dbReference>
<dbReference type="EMBL" id="QEAO01000012">
    <property type="protein sequence ID" value="TPX34667.1"/>
    <property type="molecule type" value="Genomic_DNA"/>
</dbReference>
<dbReference type="AlphaFoldDB" id="A0A507C0Q4"/>
<comment type="similarity">
    <text evidence="2">Belongs to the nudE family.</text>
</comment>
<evidence type="ECO:0000313" key="10">
    <source>
        <dbReference type="EMBL" id="TPX34667.1"/>
    </source>
</evidence>
<accession>A0A507C0Q4</accession>
<feature type="coiled-coil region" evidence="7">
    <location>
        <begin position="6"/>
        <end position="76"/>
    </location>
</feature>
<dbReference type="GO" id="GO:0007020">
    <property type="term" value="P:microtubule nucleation"/>
    <property type="evidence" value="ECO:0007669"/>
    <property type="project" value="TreeGrafter"/>
</dbReference>
<evidence type="ECO:0000259" key="9">
    <source>
        <dbReference type="Pfam" id="PF04880"/>
    </source>
</evidence>
<evidence type="ECO:0000313" key="11">
    <source>
        <dbReference type="Proteomes" id="UP000319731"/>
    </source>
</evidence>
<dbReference type="STRING" id="1806994.A0A507C0Q4"/>
<dbReference type="GO" id="GO:0051642">
    <property type="term" value="P:centrosome localization"/>
    <property type="evidence" value="ECO:0007669"/>
    <property type="project" value="TreeGrafter"/>
</dbReference>
<reference evidence="10 11" key="1">
    <citation type="journal article" date="2019" name="Sci. Rep.">
        <title>Comparative genomics of chytrid fungi reveal insights into the obligate biotrophic and pathogenic lifestyle of Synchytrium endobioticum.</title>
        <authorList>
            <person name="van de Vossenberg B.T.L.H."/>
            <person name="Warris S."/>
            <person name="Nguyen H.D.T."/>
            <person name="van Gent-Pelzer M.P.E."/>
            <person name="Joly D.L."/>
            <person name="van de Geest H.C."/>
            <person name="Bonants P.J.M."/>
            <person name="Smith D.S."/>
            <person name="Levesque C.A."/>
            <person name="van der Lee T.A.J."/>
        </authorList>
    </citation>
    <scope>NUCLEOTIDE SEQUENCE [LARGE SCALE GENOMIC DNA]</scope>
    <source>
        <strain evidence="10 11">JEL517</strain>
    </source>
</reference>
<dbReference type="PANTHER" id="PTHR10921">
    <property type="entry name" value="NUCLEAR DISTRIBUTION PROTEIN NUDE HOMOLOG 1"/>
    <property type="match status" value="1"/>
</dbReference>
<dbReference type="PANTHER" id="PTHR10921:SF1">
    <property type="entry name" value="NUCLEAR DISTRIBUTION PROTEIN NUDE HOMOLOG"/>
    <property type="match status" value="1"/>
</dbReference>
<feature type="region of interest" description="Disordered" evidence="8">
    <location>
        <begin position="155"/>
        <end position="184"/>
    </location>
</feature>
<dbReference type="GeneID" id="42003930"/>
<dbReference type="OrthoDB" id="5877028at2759"/>
<evidence type="ECO:0000256" key="7">
    <source>
        <dbReference type="SAM" id="Coils"/>
    </source>
</evidence>
<dbReference type="GO" id="GO:0000776">
    <property type="term" value="C:kinetochore"/>
    <property type="evidence" value="ECO:0007669"/>
    <property type="project" value="TreeGrafter"/>
</dbReference>
<protein>
    <recommendedName>
        <fullName evidence="9">NUDE domain-containing protein</fullName>
    </recommendedName>
</protein>
<feature type="domain" description="NUDE" evidence="9">
    <location>
        <begin position="107"/>
        <end position="171"/>
    </location>
</feature>
<dbReference type="InterPro" id="IPR006964">
    <property type="entry name" value="NUDE_dom"/>
</dbReference>
<dbReference type="Gene3D" id="6.10.250.1080">
    <property type="match status" value="1"/>
</dbReference>
<comment type="caution">
    <text evidence="10">The sequence shown here is derived from an EMBL/GenBank/DDBJ whole genome shotgun (WGS) entry which is preliminary data.</text>
</comment>
<evidence type="ECO:0000256" key="6">
    <source>
        <dbReference type="ARBA" id="ARBA00023212"/>
    </source>
</evidence>
<evidence type="ECO:0000256" key="2">
    <source>
        <dbReference type="ARBA" id="ARBA00007429"/>
    </source>
</evidence>
<dbReference type="InterPro" id="IPR033494">
    <property type="entry name" value="NUDE"/>
</dbReference>
<dbReference type="Proteomes" id="UP000319731">
    <property type="component" value="Unassembled WGS sequence"/>
</dbReference>
<dbReference type="GO" id="GO:0008017">
    <property type="term" value="F:microtubule binding"/>
    <property type="evidence" value="ECO:0007669"/>
    <property type="project" value="InterPro"/>
</dbReference>
<dbReference type="GO" id="GO:0007059">
    <property type="term" value="P:chromosome segregation"/>
    <property type="evidence" value="ECO:0007669"/>
    <property type="project" value="TreeGrafter"/>
</dbReference>
<keyword evidence="4" id="KW-0493">Microtubule</keyword>
<evidence type="ECO:0000256" key="4">
    <source>
        <dbReference type="ARBA" id="ARBA00022701"/>
    </source>
</evidence>
<evidence type="ECO:0000256" key="5">
    <source>
        <dbReference type="ARBA" id="ARBA00023054"/>
    </source>
</evidence>
<proteinExistence type="inferred from homology"/>
<dbReference type="GO" id="GO:0000132">
    <property type="term" value="P:establishment of mitotic spindle orientation"/>
    <property type="evidence" value="ECO:0007669"/>
    <property type="project" value="TreeGrafter"/>
</dbReference>
<dbReference type="GO" id="GO:0005871">
    <property type="term" value="C:kinesin complex"/>
    <property type="evidence" value="ECO:0007669"/>
    <property type="project" value="TreeGrafter"/>
</dbReference>
<comment type="subcellular location">
    <subcellularLocation>
        <location evidence="1">Cytoplasm</location>
        <location evidence="1">Cytoskeleton</location>
    </subcellularLocation>
</comment>
<evidence type="ECO:0000256" key="3">
    <source>
        <dbReference type="ARBA" id="ARBA00022490"/>
    </source>
</evidence>
<sequence>MDDNHYESLQLEFDEFRKESQELEAALEKEVDVLTASRDSVKRDLDDLKARFLSYQAETNKTISTLETEIEILRKKDAEYKVQTRDLEIQNAEFQQSLRVNESSSSDWESRYNKSLERITLLEHEVELKGKLVEDNQRLHDEVRDLQEEVARHLTRPTTPSFTPGTTASSIPTPSSARTNSKQISGKLTDLVNRAKQLESRIAEVRENVVAPMLK</sequence>
<evidence type="ECO:0000256" key="1">
    <source>
        <dbReference type="ARBA" id="ARBA00004245"/>
    </source>
</evidence>
<keyword evidence="6" id="KW-0206">Cytoskeleton</keyword>
<keyword evidence="3" id="KW-0963">Cytoplasm</keyword>
<feature type="compositionally biased region" description="Low complexity" evidence="8">
    <location>
        <begin position="163"/>
        <end position="176"/>
    </location>
</feature>
<dbReference type="GO" id="GO:0047496">
    <property type="term" value="P:vesicle transport along microtubule"/>
    <property type="evidence" value="ECO:0007669"/>
    <property type="project" value="TreeGrafter"/>
</dbReference>
<evidence type="ECO:0000256" key="8">
    <source>
        <dbReference type="SAM" id="MobiDB-lite"/>
    </source>
</evidence>
<dbReference type="GO" id="GO:0005874">
    <property type="term" value="C:microtubule"/>
    <property type="evidence" value="ECO:0007669"/>
    <property type="project" value="UniProtKB-KW"/>
</dbReference>
<gene>
    <name evidence="10" type="ORF">SmJEL517_g02705</name>
</gene>
<keyword evidence="5 7" id="KW-0175">Coiled coil</keyword>
<organism evidence="10 11">
    <name type="scientific">Synchytrium microbalum</name>
    <dbReference type="NCBI Taxonomy" id="1806994"/>
    <lineage>
        <taxon>Eukaryota</taxon>
        <taxon>Fungi</taxon>
        <taxon>Fungi incertae sedis</taxon>
        <taxon>Chytridiomycota</taxon>
        <taxon>Chytridiomycota incertae sedis</taxon>
        <taxon>Chytridiomycetes</taxon>
        <taxon>Synchytriales</taxon>
        <taxon>Synchytriaceae</taxon>
        <taxon>Synchytrium</taxon>
    </lineage>
</organism>
<dbReference type="Pfam" id="PF04880">
    <property type="entry name" value="NUDE_C"/>
    <property type="match status" value="1"/>
</dbReference>
<name>A0A507C0Q4_9FUNG</name>
<keyword evidence="11" id="KW-1185">Reference proteome</keyword>